<feature type="transmembrane region" description="Helical" evidence="1">
    <location>
        <begin position="21"/>
        <end position="44"/>
    </location>
</feature>
<keyword evidence="1" id="KW-0472">Membrane</keyword>
<protein>
    <submittedName>
        <fullName evidence="2">Prepilin-type N-terminal cleavage/methylation domain-containing protein</fullName>
    </submittedName>
</protein>
<evidence type="ECO:0000313" key="2">
    <source>
        <dbReference type="EMBL" id="QJB47090.1"/>
    </source>
</evidence>
<reference evidence="2 3" key="2">
    <citation type="submission" date="2020-04" db="EMBL/GenBank/DDBJ databases">
        <authorList>
            <person name="Fomenkov A."/>
            <person name="Anton B.P."/>
            <person name="Roberts R.J."/>
        </authorList>
    </citation>
    <scope>NUCLEOTIDE SEQUENCE [LARGE SCALE GENOMIC DNA]</scope>
    <source>
        <strain evidence="2 3">CCAP 1403/13f</strain>
    </source>
</reference>
<dbReference type="NCBIfam" id="TIGR02532">
    <property type="entry name" value="IV_pilin_GFxxxE"/>
    <property type="match status" value="1"/>
</dbReference>
<dbReference type="PROSITE" id="PS00409">
    <property type="entry name" value="PROKAR_NTER_METHYL"/>
    <property type="match status" value="1"/>
</dbReference>
<dbReference type="InterPro" id="IPR012902">
    <property type="entry name" value="N_methyl_site"/>
</dbReference>
<sequence>MKILQFIFKNQFKASKSLDKSGGFTLVELLVALAMSSIIITLLLEFMISVITTDSNEQIKINSEQEIQIALDHISRDLQQAIYIYDAAGIDKIKSQLRYPNDDTKTPILVFWKRNFVSQVIPTTSGKDDTFVYSLVAYYLIKDTNTNWSQSARIAKWEVKDGVEVSTGGVTCSGYTKKYVNADNCPNPGFNPFNIAQSNTVEDAMINWQKSGDYSSGNTADVLIDYVDQTTPPTNQTIPPTPPAATCPDNTITPPITWSKITPSTITPSNGMTGFYVCVDKANTTAKVFIRGNALARRESDPNRITYKDDRKSYFPTANAIVQGAKSGY</sequence>
<name>A0A6H2C712_DOLFA</name>
<gene>
    <name evidence="2" type="ORF">HGD76_16320</name>
</gene>
<organism evidence="2 3">
    <name type="scientific">Dolichospermum flos-aquae CCAP 1403/13F</name>
    <dbReference type="NCBI Taxonomy" id="315271"/>
    <lineage>
        <taxon>Bacteria</taxon>
        <taxon>Bacillati</taxon>
        <taxon>Cyanobacteriota</taxon>
        <taxon>Cyanophyceae</taxon>
        <taxon>Nostocales</taxon>
        <taxon>Aphanizomenonaceae</taxon>
        <taxon>Dolichospermum</taxon>
    </lineage>
</organism>
<proteinExistence type="predicted"/>
<reference evidence="2 3" key="1">
    <citation type="submission" date="2020-04" db="EMBL/GenBank/DDBJ databases">
        <title>Genome-Wide Identification of 5-Methylcytosine Sites in Bacterial Genomes By High-Throughput Sequencing of MspJI Restriction Fragments.</title>
        <authorList>
            <person name="Wu V."/>
        </authorList>
    </citation>
    <scope>NUCLEOTIDE SEQUENCE [LARGE SCALE GENOMIC DNA]</scope>
    <source>
        <strain evidence="2 3">CCAP 1403/13f</strain>
    </source>
</reference>
<dbReference type="EMBL" id="CP051206">
    <property type="protein sequence ID" value="QJB47090.1"/>
    <property type="molecule type" value="Genomic_DNA"/>
</dbReference>
<evidence type="ECO:0000256" key="1">
    <source>
        <dbReference type="SAM" id="Phobius"/>
    </source>
</evidence>
<evidence type="ECO:0000313" key="3">
    <source>
        <dbReference type="Proteomes" id="UP000502433"/>
    </source>
</evidence>
<keyword evidence="1" id="KW-1133">Transmembrane helix</keyword>
<dbReference type="KEGG" id="dfs:HGD76_16320"/>
<accession>A0A6H2C712</accession>
<dbReference type="Proteomes" id="UP000502433">
    <property type="component" value="Chromosome"/>
</dbReference>
<dbReference type="NCBIfam" id="NF038304">
    <property type="entry name" value="EPS_HpsC"/>
    <property type="match status" value="1"/>
</dbReference>
<dbReference type="Pfam" id="PF07963">
    <property type="entry name" value="N_methyl"/>
    <property type="match status" value="1"/>
</dbReference>
<dbReference type="AlphaFoldDB" id="A0A6H2C712"/>
<keyword evidence="1" id="KW-0812">Transmembrane</keyword>